<feature type="transmembrane region" description="Helical" evidence="1">
    <location>
        <begin position="96"/>
        <end position="119"/>
    </location>
</feature>
<feature type="transmembrane region" description="Helical" evidence="1">
    <location>
        <begin position="12"/>
        <end position="35"/>
    </location>
</feature>
<evidence type="ECO:0000256" key="1">
    <source>
        <dbReference type="SAM" id="Phobius"/>
    </source>
</evidence>
<feature type="transmembrane region" description="Helical" evidence="1">
    <location>
        <begin position="41"/>
        <end position="61"/>
    </location>
</feature>
<accession>A0ABU5CG14</accession>
<comment type="caution">
    <text evidence="2">The sequence shown here is derived from an EMBL/GenBank/DDBJ whole genome shotgun (WGS) entry which is preliminary data.</text>
</comment>
<organism evidence="2 3">
    <name type="scientific">Tigheibacillus jepli</name>
    <dbReference type="NCBI Taxonomy" id="3035914"/>
    <lineage>
        <taxon>Bacteria</taxon>
        <taxon>Bacillati</taxon>
        <taxon>Bacillota</taxon>
        <taxon>Bacilli</taxon>
        <taxon>Bacillales</taxon>
        <taxon>Bacillaceae</taxon>
        <taxon>Tigheibacillus</taxon>
    </lineage>
</organism>
<keyword evidence="3" id="KW-1185">Reference proteome</keyword>
<evidence type="ECO:0000313" key="2">
    <source>
        <dbReference type="EMBL" id="MDY0405170.1"/>
    </source>
</evidence>
<reference evidence="2 3" key="1">
    <citation type="submission" date="2023-10" db="EMBL/GenBank/DDBJ databases">
        <title>179-bfca-hs.</title>
        <authorList>
            <person name="Miliotis G."/>
            <person name="Sengupta P."/>
            <person name="Hameed A."/>
            <person name="Chuvochina M."/>
            <person name="Mcdonagh F."/>
            <person name="Simpson A.C."/>
            <person name="Singh N.K."/>
            <person name="Rekha P.D."/>
            <person name="Raman K."/>
            <person name="Hugenholtz P."/>
            <person name="Venkateswaran K."/>
        </authorList>
    </citation>
    <scope>NUCLEOTIDE SEQUENCE [LARGE SCALE GENOMIC DNA]</scope>
    <source>
        <strain evidence="2 3">179-BFC-A-HS</strain>
    </source>
</reference>
<feature type="transmembrane region" description="Helical" evidence="1">
    <location>
        <begin position="68"/>
        <end position="90"/>
    </location>
</feature>
<keyword evidence="1" id="KW-1133">Transmembrane helix</keyword>
<dbReference type="RefSeq" id="WP_306067824.1">
    <property type="nucleotide sequence ID" value="NZ_JAROCA020000001.1"/>
</dbReference>
<dbReference type="Proteomes" id="UP001228376">
    <property type="component" value="Unassembled WGS sequence"/>
</dbReference>
<protein>
    <submittedName>
        <fullName evidence="2">Uncharacterized protein</fullName>
    </submittedName>
</protein>
<sequence length="123" mass="13683">MKFNGGLTMICIANIIETILALNIFMFAFGGFMYIPRELMVILIVTAAVIGTCWLSFYKILHGKSGYWLVIFFAMGVLNGFAGLSLLFPIFPIDPILIMIPFIFVIPAILYIVGGILIVRKTN</sequence>
<evidence type="ECO:0000313" key="3">
    <source>
        <dbReference type="Proteomes" id="UP001228376"/>
    </source>
</evidence>
<keyword evidence="1" id="KW-0812">Transmembrane</keyword>
<dbReference type="EMBL" id="JAROCA020000001">
    <property type="protein sequence ID" value="MDY0405170.1"/>
    <property type="molecule type" value="Genomic_DNA"/>
</dbReference>
<keyword evidence="1" id="KW-0472">Membrane</keyword>
<name>A0ABU5CG14_9BACI</name>
<gene>
    <name evidence="2" type="ORF">P5G51_006920</name>
</gene>
<proteinExistence type="predicted"/>